<gene>
    <name evidence="1" type="ORF">COY51_07275</name>
</gene>
<name>A0A2H9P9F4_9BACT</name>
<dbReference type="EMBL" id="PFMS01000125">
    <property type="protein sequence ID" value="PIZ14812.1"/>
    <property type="molecule type" value="Genomic_DNA"/>
</dbReference>
<proteinExistence type="predicted"/>
<accession>A0A2H9P9F4</accession>
<reference evidence="2" key="1">
    <citation type="submission" date="2017-09" db="EMBL/GenBank/DDBJ databases">
        <title>Depth-based differentiation of microbial function through sediment-hosted aquifers and enrichment of novel symbionts in the deep terrestrial subsurface.</title>
        <authorList>
            <person name="Probst A.J."/>
            <person name="Ladd B."/>
            <person name="Jarett J.K."/>
            <person name="Geller-Mcgrath D.E."/>
            <person name="Sieber C.M.K."/>
            <person name="Emerson J.B."/>
            <person name="Anantharaman K."/>
            <person name="Thomas B.C."/>
            <person name="Malmstrom R."/>
            <person name="Stieglmeier M."/>
            <person name="Klingl A."/>
            <person name="Woyke T."/>
            <person name="Ryan C.M."/>
            <person name="Banfield J.F."/>
        </authorList>
    </citation>
    <scope>NUCLEOTIDE SEQUENCE [LARGE SCALE GENOMIC DNA]</scope>
</reference>
<protein>
    <submittedName>
        <fullName evidence="1">Uncharacterized protein</fullName>
    </submittedName>
</protein>
<evidence type="ECO:0000313" key="1">
    <source>
        <dbReference type="EMBL" id="PIZ14812.1"/>
    </source>
</evidence>
<dbReference type="AlphaFoldDB" id="A0A2H9P9F4"/>
<sequence>MTKEPRAMKEIHEVMERSYEKRKGLSDEEMLKQIHNSSEELMKKYNLKLRRPEKRILGSVYKIGC</sequence>
<dbReference type="Proteomes" id="UP000234145">
    <property type="component" value="Unassembled WGS sequence"/>
</dbReference>
<organism evidence="1 2">
    <name type="scientific">Candidatus Desantisbacteria bacterium CG_4_10_14_0_8_um_filter_39_17</name>
    <dbReference type="NCBI Taxonomy" id="1974542"/>
    <lineage>
        <taxon>Bacteria</taxon>
        <taxon>Candidatus Desantisiibacteriota</taxon>
    </lineage>
</organism>
<evidence type="ECO:0000313" key="2">
    <source>
        <dbReference type="Proteomes" id="UP000234145"/>
    </source>
</evidence>
<comment type="caution">
    <text evidence="1">The sequence shown here is derived from an EMBL/GenBank/DDBJ whole genome shotgun (WGS) entry which is preliminary data.</text>
</comment>